<protein>
    <recommendedName>
        <fullName evidence="3">Serine hydrolase domain-containing protein</fullName>
    </recommendedName>
</protein>
<accession>S8BYE5</accession>
<sequence>MAEAPKILMLHGKTQSGEFFRAKTRALEKQIIDTCGCFPTRPQFYYPTAPHRLYLGDIPDVNPALVQLDEESGEMYSWWKGDDHTGDYKGAEETWSFLSEYLDKNGPFTGVVAFSQGASLGVMLASILEPSRRQPEGFTSTHPPFKFVVAYCGFRVQSDEYNSLYEPKIQTPVFSFLGTYDTVVEEKHTRQLVQACEGSKLMQHPGGHYVVVKKPYLTAVSNFINETITGRPSSAGSQTDDIEITIDSPASGTSTPDSSRGRIQYRFRRRYAHSVTRERISSKTHSPRSISAYNTPRSAAGYVPLGPNMPAFSQADADRSNSLRFAVLP</sequence>
<dbReference type="OrthoDB" id="2094269at2759"/>
<dbReference type="STRING" id="1284197.S8BYE5"/>
<dbReference type="HOGENOM" id="CLU_051938_2_2_1"/>
<dbReference type="SUPFAM" id="SSF53474">
    <property type="entry name" value="alpha/beta-Hydrolases"/>
    <property type="match status" value="1"/>
</dbReference>
<organism evidence="4 5">
    <name type="scientific">Dactylellina haptotyla (strain CBS 200.50)</name>
    <name type="common">Nematode-trapping fungus</name>
    <name type="synonym">Monacrosporium haptotylum</name>
    <dbReference type="NCBI Taxonomy" id="1284197"/>
    <lineage>
        <taxon>Eukaryota</taxon>
        <taxon>Fungi</taxon>
        <taxon>Dikarya</taxon>
        <taxon>Ascomycota</taxon>
        <taxon>Pezizomycotina</taxon>
        <taxon>Orbiliomycetes</taxon>
        <taxon>Orbiliales</taxon>
        <taxon>Orbiliaceae</taxon>
        <taxon>Dactylellina</taxon>
    </lineage>
</organism>
<evidence type="ECO:0000259" key="3">
    <source>
        <dbReference type="Pfam" id="PF03959"/>
    </source>
</evidence>
<dbReference type="GO" id="GO:0005737">
    <property type="term" value="C:cytoplasm"/>
    <property type="evidence" value="ECO:0007669"/>
    <property type="project" value="TreeGrafter"/>
</dbReference>
<reference evidence="5" key="2">
    <citation type="submission" date="2013-04" db="EMBL/GenBank/DDBJ databases">
        <title>Genomic mechanisms accounting for the adaptation to parasitism in nematode-trapping fungi.</title>
        <authorList>
            <person name="Ahren D.G."/>
        </authorList>
    </citation>
    <scope>NUCLEOTIDE SEQUENCE [LARGE SCALE GENOMIC DNA]</scope>
    <source>
        <strain evidence="5">CBS 200.50</strain>
    </source>
</reference>
<proteinExistence type="predicted"/>
<dbReference type="Pfam" id="PF03959">
    <property type="entry name" value="FSH1"/>
    <property type="match status" value="1"/>
</dbReference>
<keyword evidence="1" id="KW-0378">Hydrolase</keyword>
<comment type="caution">
    <text evidence="4">The sequence shown here is derived from an EMBL/GenBank/DDBJ whole genome shotgun (WGS) entry which is preliminary data.</text>
</comment>
<dbReference type="InterPro" id="IPR005645">
    <property type="entry name" value="FSH-like_dom"/>
</dbReference>
<dbReference type="Proteomes" id="UP000015100">
    <property type="component" value="Unassembled WGS sequence"/>
</dbReference>
<gene>
    <name evidence="4" type="ORF">H072_1482</name>
</gene>
<name>S8BYE5_DACHA</name>
<evidence type="ECO:0000313" key="4">
    <source>
        <dbReference type="EMBL" id="EPS44513.1"/>
    </source>
</evidence>
<dbReference type="GO" id="GO:0005634">
    <property type="term" value="C:nucleus"/>
    <property type="evidence" value="ECO:0007669"/>
    <property type="project" value="TreeGrafter"/>
</dbReference>
<feature type="compositionally biased region" description="Polar residues" evidence="2">
    <location>
        <begin position="283"/>
        <end position="295"/>
    </location>
</feature>
<dbReference type="InterPro" id="IPR050593">
    <property type="entry name" value="LovG"/>
</dbReference>
<evidence type="ECO:0000313" key="5">
    <source>
        <dbReference type="Proteomes" id="UP000015100"/>
    </source>
</evidence>
<dbReference type="AlphaFoldDB" id="S8BYE5"/>
<dbReference type="OMA" id="WFESESI"/>
<evidence type="ECO:0000256" key="2">
    <source>
        <dbReference type="SAM" id="MobiDB-lite"/>
    </source>
</evidence>
<dbReference type="eggNOG" id="KOG2551">
    <property type="taxonomic scope" value="Eukaryota"/>
</dbReference>
<dbReference type="InterPro" id="IPR029058">
    <property type="entry name" value="AB_hydrolase_fold"/>
</dbReference>
<reference evidence="4 5" key="1">
    <citation type="journal article" date="2013" name="PLoS Genet.">
        <title>Genomic mechanisms accounting for the adaptation to parasitism in nematode-trapping fungi.</title>
        <authorList>
            <person name="Meerupati T."/>
            <person name="Andersson K.M."/>
            <person name="Friman E."/>
            <person name="Kumar D."/>
            <person name="Tunlid A."/>
            <person name="Ahren D."/>
        </authorList>
    </citation>
    <scope>NUCLEOTIDE SEQUENCE [LARGE SCALE GENOMIC DNA]</scope>
    <source>
        <strain evidence="4 5">CBS 200.50</strain>
    </source>
</reference>
<dbReference type="GO" id="GO:0016787">
    <property type="term" value="F:hydrolase activity"/>
    <property type="evidence" value="ECO:0007669"/>
    <property type="project" value="UniProtKB-KW"/>
</dbReference>
<dbReference type="PANTHER" id="PTHR48070:SF6">
    <property type="entry name" value="ESTERASE OVCA2"/>
    <property type="match status" value="1"/>
</dbReference>
<dbReference type="EMBL" id="AQGS01000044">
    <property type="protein sequence ID" value="EPS44513.1"/>
    <property type="molecule type" value="Genomic_DNA"/>
</dbReference>
<evidence type="ECO:0000256" key="1">
    <source>
        <dbReference type="ARBA" id="ARBA00022801"/>
    </source>
</evidence>
<dbReference type="Gene3D" id="3.40.50.1820">
    <property type="entry name" value="alpha/beta hydrolase"/>
    <property type="match status" value="1"/>
</dbReference>
<keyword evidence="5" id="KW-1185">Reference proteome</keyword>
<dbReference type="GO" id="GO:0019748">
    <property type="term" value="P:secondary metabolic process"/>
    <property type="evidence" value="ECO:0007669"/>
    <property type="project" value="TreeGrafter"/>
</dbReference>
<dbReference type="PANTHER" id="PTHR48070">
    <property type="entry name" value="ESTERASE OVCA2"/>
    <property type="match status" value="1"/>
</dbReference>
<feature type="domain" description="Serine hydrolase" evidence="3">
    <location>
        <begin position="1"/>
        <end position="218"/>
    </location>
</feature>
<feature type="region of interest" description="Disordered" evidence="2">
    <location>
        <begin position="274"/>
        <end position="295"/>
    </location>
</feature>